<sequence>MNTILPNVTVPAGCANPNPAAAPFLTKGGHATPGATGNLTKSGSGAMAGGAGKSPLAAKAGAAGCMQSGAGKVTAQMGKGAMAAKAAGKGAMAAKAAGKGAMAARAASKGALTAGGGQALMLPAAASGLSLGPALLVLGIAGVLGYGVYRLAKRQTR</sequence>
<dbReference type="EMBL" id="CP000471">
    <property type="protein sequence ID" value="ABK44172.1"/>
    <property type="molecule type" value="Genomic_DNA"/>
</dbReference>
<evidence type="ECO:0000313" key="3">
    <source>
        <dbReference type="Proteomes" id="UP000002586"/>
    </source>
</evidence>
<gene>
    <name evidence="2" type="ordered locus">Mmc1_1663</name>
</gene>
<organism evidence="2 3">
    <name type="scientific">Magnetococcus marinus (strain ATCC BAA-1437 / JCM 17883 / MC-1)</name>
    <dbReference type="NCBI Taxonomy" id="156889"/>
    <lineage>
        <taxon>Bacteria</taxon>
        <taxon>Pseudomonadati</taxon>
        <taxon>Pseudomonadota</taxon>
        <taxon>Magnetococcia</taxon>
        <taxon>Magnetococcales</taxon>
        <taxon>Magnetococcaceae</taxon>
        <taxon>Magnetococcus</taxon>
    </lineage>
</organism>
<dbReference type="AlphaFoldDB" id="A0L879"/>
<keyword evidence="3" id="KW-1185">Reference proteome</keyword>
<proteinExistence type="predicted"/>
<evidence type="ECO:0000313" key="2">
    <source>
        <dbReference type="EMBL" id="ABK44172.1"/>
    </source>
</evidence>
<name>A0L879_MAGMM</name>
<dbReference type="STRING" id="156889.Mmc1_1663"/>
<keyword evidence="1" id="KW-0812">Transmembrane</keyword>
<dbReference type="KEGG" id="mgm:Mmc1_1663"/>
<reference evidence="2 3" key="2">
    <citation type="journal article" date="2012" name="Int. J. Syst. Evol. Microbiol.">
        <title>Magnetococcus marinus gen. nov., sp. nov., a marine, magnetotactic bacterium that represents a novel lineage (Magnetococcaceae fam. nov.; Magnetococcales ord. nov.) at the base of the Alphaproteobacteria.</title>
        <authorList>
            <person name="Bazylinski D.A."/>
            <person name="Williams T.J."/>
            <person name="Lefevre C.T."/>
            <person name="Berg R.J."/>
            <person name="Zhang C.L."/>
            <person name="Bowser S.S."/>
            <person name="Dean A.J."/>
            <person name="Beveridge T.J."/>
        </authorList>
    </citation>
    <scope>NUCLEOTIDE SEQUENCE [LARGE SCALE GENOMIC DNA]</scope>
    <source>
        <strain evidence="3">ATCC BAA-1437 / JCM 17883 / MC-1</strain>
    </source>
</reference>
<keyword evidence="1" id="KW-1133">Transmembrane helix</keyword>
<keyword evidence="2" id="KW-0675">Receptor</keyword>
<protein>
    <submittedName>
        <fullName evidence="2">Protein tyrosine phosphatase, receptor type, F-like protein</fullName>
    </submittedName>
</protein>
<dbReference type="HOGENOM" id="CLU_1675759_0_0_5"/>
<reference evidence="3" key="1">
    <citation type="journal article" date="2009" name="Appl. Environ. Microbiol.">
        <title>Complete genome sequence of the chemolithoautotrophic marine magnetotactic coccus strain MC-1.</title>
        <authorList>
            <person name="Schubbe S."/>
            <person name="Williams T.J."/>
            <person name="Xie G."/>
            <person name="Kiss H.E."/>
            <person name="Brettin T.S."/>
            <person name="Martinez D."/>
            <person name="Ross C.A."/>
            <person name="Schuler D."/>
            <person name="Cox B.L."/>
            <person name="Nealson K.H."/>
            <person name="Bazylinski D.A."/>
        </authorList>
    </citation>
    <scope>NUCLEOTIDE SEQUENCE [LARGE SCALE GENOMIC DNA]</scope>
    <source>
        <strain evidence="3">ATCC BAA-1437 / JCM 17883 / MC-1</strain>
    </source>
</reference>
<dbReference type="RefSeq" id="WP_011713320.1">
    <property type="nucleotide sequence ID" value="NC_008576.1"/>
</dbReference>
<evidence type="ECO:0000256" key="1">
    <source>
        <dbReference type="SAM" id="Phobius"/>
    </source>
</evidence>
<dbReference type="Proteomes" id="UP000002586">
    <property type="component" value="Chromosome"/>
</dbReference>
<accession>A0L879</accession>
<feature type="transmembrane region" description="Helical" evidence="1">
    <location>
        <begin position="130"/>
        <end position="149"/>
    </location>
</feature>
<keyword evidence="1" id="KW-0472">Membrane</keyword>